<keyword evidence="12" id="KW-1185">Reference proteome</keyword>
<evidence type="ECO:0000256" key="5">
    <source>
        <dbReference type="ARBA" id="ARBA00022692"/>
    </source>
</evidence>
<dbReference type="RefSeq" id="WP_202690153.1">
    <property type="nucleotide sequence ID" value="NZ_JAESVN010000014.1"/>
</dbReference>
<dbReference type="PANTHER" id="PTHR35011:SF2">
    <property type="entry name" value="2,3-DIKETO-L-GULONATE TRAP TRANSPORTER SMALL PERMEASE PROTEIN YIAM"/>
    <property type="match status" value="1"/>
</dbReference>
<keyword evidence="6 9" id="KW-1133">Transmembrane helix</keyword>
<comment type="caution">
    <text evidence="9">Lacks conserved residue(s) required for the propagation of feature annotation.</text>
</comment>
<dbReference type="EMBL" id="JAESVN010000014">
    <property type="protein sequence ID" value="MBL4919171.1"/>
    <property type="molecule type" value="Genomic_DNA"/>
</dbReference>
<keyword evidence="3" id="KW-1003">Cell membrane</keyword>
<sequence>MMKRFLRPDAVLDAMLALLLAVLCGAVFLNVVLRFGFSSGLTFTEEISRVLLVWLVMLGAVAALHLRGHIALVMFIRRVPAALQTAAAILGLALMLLCDALLFLGAMRQMRFSQYEFLPVTGLPMGLIYASGMVAAAALFAISAWRLLGLVAGWQSGADHFADTATSPEDVAGFTPGNRQ</sequence>
<evidence type="ECO:0000256" key="7">
    <source>
        <dbReference type="ARBA" id="ARBA00023136"/>
    </source>
</evidence>
<dbReference type="GO" id="GO:0005886">
    <property type="term" value="C:plasma membrane"/>
    <property type="evidence" value="ECO:0007669"/>
    <property type="project" value="UniProtKB-SubCell"/>
</dbReference>
<feature type="transmembrane region" description="Helical" evidence="9">
    <location>
        <begin position="50"/>
        <end position="75"/>
    </location>
</feature>
<feature type="domain" description="Tripartite ATP-independent periplasmic transporters DctQ component" evidence="10">
    <location>
        <begin position="23"/>
        <end position="148"/>
    </location>
</feature>
<proteinExistence type="inferred from homology"/>
<feature type="transmembrane region" description="Helical" evidence="9">
    <location>
        <begin position="127"/>
        <end position="148"/>
    </location>
</feature>
<dbReference type="InterPro" id="IPR055348">
    <property type="entry name" value="DctQ"/>
</dbReference>
<keyword evidence="5 9" id="KW-0812">Transmembrane</keyword>
<dbReference type="Proteomes" id="UP000648908">
    <property type="component" value="Unassembled WGS sequence"/>
</dbReference>
<dbReference type="Pfam" id="PF04290">
    <property type="entry name" value="DctQ"/>
    <property type="match status" value="1"/>
</dbReference>
<evidence type="ECO:0000256" key="8">
    <source>
        <dbReference type="ARBA" id="ARBA00038436"/>
    </source>
</evidence>
<comment type="similarity">
    <text evidence="8 9">Belongs to the TRAP transporter small permease family.</text>
</comment>
<dbReference type="InterPro" id="IPR007387">
    <property type="entry name" value="TRAP_DctQ"/>
</dbReference>
<protein>
    <recommendedName>
        <fullName evidence="9">TRAP transporter small permease protein</fullName>
    </recommendedName>
</protein>
<dbReference type="GO" id="GO:0015740">
    <property type="term" value="P:C4-dicarboxylate transport"/>
    <property type="evidence" value="ECO:0007669"/>
    <property type="project" value="TreeGrafter"/>
</dbReference>
<name>A0A8K0Y1R7_9RHOB</name>
<evidence type="ECO:0000256" key="9">
    <source>
        <dbReference type="RuleBase" id="RU369079"/>
    </source>
</evidence>
<accession>A0A8K0Y1R7</accession>
<evidence type="ECO:0000313" key="11">
    <source>
        <dbReference type="EMBL" id="MBL4919171.1"/>
    </source>
</evidence>
<organism evidence="11 12">
    <name type="scientific">Szabonella alba</name>
    <dbReference type="NCBI Taxonomy" id="2804194"/>
    <lineage>
        <taxon>Bacteria</taxon>
        <taxon>Pseudomonadati</taxon>
        <taxon>Pseudomonadota</taxon>
        <taxon>Alphaproteobacteria</taxon>
        <taxon>Rhodobacterales</taxon>
        <taxon>Paracoccaceae</taxon>
        <taxon>Szabonella</taxon>
    </lineage>
</organism>
<evidence type="ECO:0000313" key="12">
    <source>
        <dbReference type="Proteomes" id="UP000648908"/>
    </source>
</evidence>
<comment type="function">
    <text evidence="9">Part of the tripartite ATP-independent periplasmic (TRAP) transport system.</text>
</comment>
<evidence type="ECO:0000256" key="3">
    <source>
        <dbReference type="ARBA" id="ARBA00022475"/>
    </source>
</evidence>
<keyword evidence="4 9" id="KW-0997">Cell inner membrane</keyword>
<evidence type="ECO:0000259" key="10">
    <source>
        <dbReference type="Pfam" id="PF04290"/>
    </source>
</evidence>
<dbReference type="GO" id="GO:0022857">
    <property type="term" value="F:transmembrane transporter activity"/>
    <property type="evidence" value="ECO:0007669"/>
    <property type="project" value="UniProtKB-UniRule"/>
</dbReference>
<feature type="transmembrane region" description="Helical" evidence="9">
    <location>
        <begin position="87"/>
        <end position="107"/>
    </location>
</feature>
<dbReference type="AlphaFoldDB" id="A0A8K0Y1R7"/>
<evidence type="ECO:0000256" key="1">
    <source>
        <dbReference type="ARBA" id="ARBA00004429"/>
    </source>
</evidence>
<reference evidence="11" key="1">
    <citation type="submission" date="2021-01" db="EMBL/GenBank/DDBJ databases">
        <title>Tabrizicola alba sp. nov. a motile alkaliphilic bacterium isolated from a soda lake.</title>
        <authorList>
            <person name="Szuroczki S."/>
            <person name="Abbaszade G."/>
            <person name="Schumann P."/>
            <person name="Toth E."/>
        </authorList>
    </citation>
    <scope>NUCLEOTIDE SEQUENCE</scope>
    <source>
        <strain evidence="11">DMG-N-6</strain>
    </source>
</reference>
<comment type="caution">
    <text evidence="11">The sequence shown here is derived from an EMBL/GenBank/DDBJ whole genome shotgun (WGS) entry which is preliminary data.</text>
</comment>
<keyword evidence="7 9" id="KW-0472">Membrane</keyword>
<evidence type="ECO:0000256" key="2">
    <source>
        <dbReference type="ARBA" id="ARBA00022448"/>
    </source>
</evidence>
<comment type="subcellular location">
    <subcellularLocation>
        <location evidence="1 9">Cell inner membrane</location>
        <topology evidence="1 9">Multi-pass membrane protein</topology>
    </subcellularLocation>
</comment>
<comment type="subunit">
    <text evidence="9">The complex comprises the extracytoplasmic solute receptor protein and the two transmembrane proteins.</text>
</comment>
<evidence type="ECO:0000256" key="4">
    <source>
        <dbReference type="ARBA" id="ARBA00022519"/>
    </source>
</evidence>
<dbReference type="PANTHER" id="PTHR35011">
    <property type="entry name" value="2,3-DIKETO-L-GULONATE TRAP TRANSPORTER SMALL PERMEASE PROTEIN YIAM"/>
    <property type="match status" value="1"/>
</dbReference>
<gene>
    <name evidence="11" type="ORF">JL811_18270</name>
</gene>
<keyword evidence="2 9" id="KW-0813">Transport</keyword>
<evidence type="ECO:0000256" key="6">
    <source>
        <dbReference type="ARBA" id="ARBA00022989"/>
    </source>
</evidence>